<gene>
    <name evidence="2" type="ORF">C7B43_21405</name>
</gene>
<dbReference type="EMBL" id="PXYT01000140">
    <property type="protein sequence ID" value="PSR21228.1"/>
    <property type="molecule type" value="Genomic_DNA"/>
</dbReference>
<organism evidence="2 3">
    <name type="scientific">Sulfobacillus benefaciens</name>
    <dbReference type="NCBI Taxonomy" id="453960"/>
    <lineage>
        <taxon>Bacteria</taxon>
        <taxon>Bacillati</taxon>
        <taxon>Bacillota</taxon>
        <taxon>Clostridia</taxon>
        <taxon>Eubacteriales</taxon>
        <taxon>Clostridiales Family XVII. Incertae Sedis</taxon>
        <taxon>Sulfobacillus</taxon>
    </lineage>
</organism>
<reference evidence="2 3" key="1">
    <citation type="journal article" date="2014" name="BMC Genomics">
        <title>Comparison of environmental and isolate Sulfobacillus genomes reveals diverse carbon, sulfur, nitrogen, and hydrogen metabolisms.</title>
        <authorList>
            <person name="Justice N.B."/>
            <person name="Norman A."/>
            <person name="Brown C.T."/>
            <person name="Singh A."/>
            <person name="Thomas B.C."/>
            <person name="Banfield J.F."/>
        </authorList>
    </citation>
    <scope>NUCLEOTIDE SEQUENCE [LARGE SCALE GENOMIC DNA]</scope>
    <source>
        <strain evidence="2">AMDSBA1</strain>
    </source>
</reference>
<dbReference type="Proteomes" id="UP000242699">
    <property type="component" value="Unassembled WGS sequence"/>
</dbReference>
<proteinExistence type="predicted"/>
<evidence type="ECO:0000313" key="2">
    <source>
        <dbReference type="EMBL" id="PSR21228.1"/>
    </source>
</evidence>
<evidence type="ECO:0000313" key="3">
    <source>
        <dbReference type="Proteomes" id="UP000242699"/>
    </source>
</evidence>
<feature type="chain" id="PRO_5015709817" evidence="1">
    <location>
        <begin position="27"/>
        <end position="82"/>
    </location>
</feature>
<sequence length="82" mass="8355">MKAKTLSVMAAIPLLSLALGTAPAFAQSPGTVRPSIFNSPSHTKTTIMTIKNGVPLISLPNTTSYGDCGTAALTMFNGGSKS</sequence>
<name>A0A2T2WG89_9FIRM</name>
<feature type="non-terminal residue" evidence="2">
    <location>
        <position position="82"/>
    </location>
</feature>
<protein>
    <submittedName>
        <fullName evidence="2">Uncharacterized protein</fullName>
    </submittedName>
</protein>
<feature type="signal peptide" evidence="1">
    <location>
        <begin position="1"/>
        <end position="26"/>
    </location>
</feature>
<comment type="caution">
    <text evidence="2">The sequence shown here is derived from an EMBL/GenBank/DDBJ whole genome shotgun (WGS) entry which is preliminary data.</text>
</comment>
<evidence type="ECO:0000256" key="1">
    <source>
        <dbReference type="SAM" id="SignalP"/>
    </source>
</evidence>
<keyword evidence="1" id="KW-0732">Signal</keyword>
<dbReference type="AlphaFoldDB" id="A0A2T2WG89"/>
<accession>A0A2T2WG89</accession>